<evidence type="ECO:0000313" key="8">
    <source>
        <dbReference type="Proteomes" id="UP001211065"/>
    </source>
</evidence>
<dbReference type="AlphaFoldDB" id="A0AAD5Y493"/>
<dbReference type="InterPro" id="IPR044152">
    <property type="entry name" value="YqjM-like"/>
</dbReference>
<keyword evidence="4" id="KW-0521">NADP</keyword>
<dbReference type="SUPFAM" id="SSF51395">
    <property type="entry name" value="FMN-linked oxidoreductases"/>
    <property type="match status" value="1"/>
</dbReference>
<evidence type="ECO:0000259" key="6">
    <source>
        <dbReference type="Pfam" id="PF00724"/>
    </source>
</evidence>
<keyword evidence="8" id="KW-1185">Reference proteome</keyword>
<dbReference type="Gene3D" id="3.20.20.70">
    <property type="entry name" value="Aldolase class I"/>
    <property type="match status" value="1"/>
</dbReference>
<evidence type="ECO:0000256" key="1">
    <source>
        <dbReference type="ARBA" id="ARBA00001917"/>
    </source>
</evidence>
<keyword evidence="2" id="KW-0285">Flavoprotein</keyword>
<evidence type="ECO:0000256" key="2">
    <source>
        <dbReference type="ARBA" id="ARBA00022630"/>
    </source>
</evidence>
<dbReference type="GO" id="GO:0003959">
    <property type="term" value="F:NADPH dehydrogenase activity"/>
    <property type="evidence" value="ECO:0007669"/>
    <property type="project" value="InterPro"/>
</dbReference>
<dbReference type="PANTHER" id="PTHR43303:SF4">
    <property type="entry name" value="NADPH DEHYDROGENASE C23G7.10C-RELATED"/>
    <property type="match status" value="1"/>
</dbReference>
<evidence type="ECO:0000256" key="5">
    <source>
        <dbReference type="ARBA" id="ARBA00023002"/>
    </source>
</evidence>
<evidence type="ECO:0000256" key="4">
    <source>
        <dbReference type="ARBA" id="ARBA00022857"/>
    </source>
</evidence>
<dbReference type="EMBL" id="JADGJW010000002">
    <property type="protein sequence ID" value="KAJ3228369.1"/>
    <property type="molecule type" value="Genomic_DNA"/>
</dbReference>
<sequence length="409" mass="45413">MTLQKLNSIRTFPFTSNPKFKPPGVVNEKISETPAIFTPFTIKSVTLKNRIGVAPMCTYSSANGLPNSFHLVHLGQFAVRGAGLITVEATGVTAAGRISPHCLGIWSDEHRDAFKPIVEFIHSQRAVAAIQLAHAGRKASGGGYYTEGRGFINDVKEGGWPDEVVGPSAVQDFDYLGQPKEITLQGIEDIKEAFSQAARRADEAGFDVIELHGAHGYLIHSFLSPISNKRTDHYGGSFENRTRFLLETIREVKKFWPADKPIFVRLSASDWLETVLPDSSEEFPLHWDLKQTVRLARLLRDEGVDVISVSSGGTSPKQTVPFFEQFNTQFSYEISKEITTSVAGNIRLPSEAEEIIKSNKASIVLLAREFLKNPNWVLDALVELNNLKEKGDEGKKLISWPSQYERSLL</sequence>
<keyword evidence="3" id="KW-0288">FMN</keyword>
<comment type="cofactor">
    <cofactor evidence="1">
        <name>FMN</name>
        <dbReference type="ChEBI" id="CHEBI:58210"/>
    </cofactor>
</comment>
<dbReference type="Pfam" id="PF00724">
    <property type="entry name" value="Oxidored_FMN"/>
    <property type="match status" value="1"/>
</dbReference>
<name>A0AAD5Y493_9FUNG</name>
<keyword evidence="5" id="KW-0560">Oxidoreductase</keyword>
<accession>A0AAD5Y493</accession>
<gene>
    <name evidence="7" type="ORF">HK099_002874</name>
</gene>
<evidence type="ECO:0000313" key="7">
    <source>
        <dbReference type="EMBL" id="KAJ3228369.1"/>
    </source>
</evidence>
<dbReference type="GO" id="GO:0050661">
    <property type="term" value="F:NADP binding"/>
    <property type="evidence" value="ECO:0007669"/>
    <property type="project" value="InterPro"/>
</dbReference>
<feature type="domain" description="NADH:flavin oxidoreductase/NADH oxidase N-terminal" evidence="6">
    <location>
        <begin position="36"/>
        <end position="378"/>
    </location>
</feature>
<dbReference type="GO" id="GO:0010181">
    <property type="term" value="F:FMN binding"/>
    <property type="evidence" value="ECO:0007669"/>
    <property type="project" value="InterPro"/>
</dbReference>
<protein>
    <recommendedName>
        <fullName evidence="6">NADH:flavin oxidoreductase/NADH oxidase N-terminal domain-containing protein</fullName>
    </recommendedName>
</protein>
<proteinExistence type="predicted"/>
<evidence type="ECO:0000256" key="3">
    <source>
        <dbReference type="ARBA" id="ARBA00022643"/>
    </source>
</evidence>
<dbReference type="InterPro" id="IPR013785">
    <property type="entry name" value="Aldolase_TIM"/>
</dbReference>
<dbReference type="CDD" id="cd02932">
    <property type="entry name" value="OYE_YqiM_FMN"/>
    <property type="match status" value="1"/>
</dbReference>
<dbReference type="PANTHER" id="PTHR43303">
    <property type="entry name" value="NADPH DEHYDROGENASE C23G7.10C-RELATED"/>
    <property type="match status" value="1"/>
</dbReference>
<reference evidence="7" key="1">
    <citation type="submission" date="2020-05" db="EMBL/GenBank/DDBJ databases">
        <title>Phylogenomic resolution of chytrid fungi.</title>
        <authorList>
            <person name="Stajich J.E."/>
            <person name="Amses K."/>
            <person name="Simmons R."/>
            <person name="Seto K."/>
            <person name="Myers J."/>
            <person name="Bonds A."/>
            <person name="Quandt C.A."/>
            <person name="Barry K."/>
            <person name="Liu P."/>
            <person name="Grigoriev I."/>
            <person name="Longcore J.E."/>
            <person name="James T.Y."/>
        </authorList>
    </citation>
    <scope>NUCLEOTIDE SEQUENCE</scope>
    <source>
        <strain evidence="7">JEL0476</strain>
    </source>
</reference>
<dbReference type="InterPro" id="IPR001155">
    <property type="entry name" value="OxRdtase_FMN_N"/>
</dbReference>
<dbReference type="Proteomes" id="UP001211065">
    <property type="component" value="Unassembled WGS sequence"/>
</dbReference>
<organism evidence="7 8">
    <name type="scientific">Clydaea vesicula</name>
    <dbReference type="NCBI Taxonomy" id="447962"/>
    <lineage>
        <taxon>Eukaryota</taxon>
        <taxon>Fungi</taxon>
        <taxon>Fungi incertae sedis</taxon>
        <taxon>Chytridiomycota</taxon>
        <taxon>Chytridiomycota incertae sedis</taxon>
        <taxon>Chytridiomycetes</taxon>
        <taxon>Lobulomycetales</taxon>
        <taxon>Lobulomycetaceae</taxon>
        <taxon>Clydaea</taxon>
    </lineage>
</organism>
<comment type="caution">
    <text evidence="7">The sequence shown here is derived from an EMBL/GenBank/DDBJ whole genome shotgun (WGS) entry which is preliminary data.</text>
</comment>